<keyword evidence="9" id="KW-1185">Reference proteome</keyword>
<evidence type="ECO:0000259" key="7">
    <source>
        <dbReference type="Pfam" id="PF00892"/>
    </source>
</evidence>
<comment type="subcellular location">
    <subcellularLocation>
        <location evidence="1">Membrane</location>
        <topology evidence="1">Multi-pass membrane protein</topology>
    </subcellularLocation>
</comment>
<evidence type="ECO:0000256" key="1">
    <source>
        <dbReference type="ARBA" id="ARBA00004141"/>
    </source>
</evidence>
<feature type="domain" description="EamA" evidence="7">
    <location>
        <begin position="10"/>
        <end position="142"/>
    </location>
</feature>
<keyword evidence="5 6" id="KW-0472">Membrane</keyword>
<evidence type="ECO:0000256" key="5">
    <source>
        <dbReference type="ARBA" id="ARBA00023136"/>
    </source>
</evidence>
<evidence type="ECO:0000313" key="8">
    <source>
        <dbReference type="EMBL" id="EFM26107.1"/>
    </source>
</evidence>
<dbReference type="AlphaFoldDB" id="E0NJC4"/>
<dbReference type="InterPro" id="IPR000620">
    <property type="entry name" value="EamA_dom"/>
</dbReference>
<feature type="transmembrane region" description="Helical" evidence="6">
    <location>
        <begin position="210"/>
        <end position="227"/>
    </location>
</feature>
<feature type="transmembrane region" description="Helical" evidence="6">
    <location>
        <begin position="239"/>
        <end position="258"/>
    </location>
</feature>
<feature type="transmembrane region" description="Helical" evidence="6">
    <location>
        <begin position="182"/>
        <end position="204"/>
    </location>
</feature>
<dbReference type="HOGENOM" id="CLU_032828_0_1_9"/>
<comment type="similarity">
    <text evidence="2">Belongs to the EamA transporter family.</text>
</comment>
<gene>
    <name evidence="8" type="ORF">HMPREF9225_0263</name>
</gene>
<feature type="transmembrane region" description="Helical" evidence="6">
    <location>
        <begin position="12"/>
        <end position="29"/>
    </location>
</feature>
<feature type="transmembrane region" description="Helical" evidence="6">
    <location>
        <begin position="150"/>
        <end position="170"/>
    </location>
</feature>
<sequence>MNSLKKAKNLGPIYMIASSFFFALMAVFIRYTKDLPTFEQVVFRNFVISILMFLLIVKEKRTHEMKVKDGKKEIFYRSLFGFIGMVCNFYAVKYLNIADSSAIGKLSPFFVMIFAALLLGEKLEKHSIVAIILSILGMLLVVKPKFDGSMVPSLVAVAGAVSAGLAMAMLSAVGKKVRGEVIILYFGIFSTLACFPFLVGNFVIPNGTEILNLLMIGVSAGFGQFFLTLAYKSGKASEIAIYNFSQIIFSIFIGYFLFSEKTDLISLTGMAIIILSAYYNYKRSIVYD</sequence>
<evidence type="ECO:0000256" key="3">
    <source>
        <dbReference type="ARBA" id="ARBA00022692"/>
    </source>
</evidence>
<comment type="caution">
    <text evidence="8">The sequence shown here is derived from an EMBL/GenBank/DDBJ whole genome shotgun (WGS) entry which is preliminary data.</text>
</comment>
<feature type="transmembrane region" description="Helical" evidence="6">
    <location>
        <begin position="41"/>
        <end position="57"/>
    </location>
</feature>
<dbReference type="OrthoDB" id="5148831at2"/>
<feature type="domain" description="EamA" evidence="7">
    <location>
        <begin position="154"/>
        <end position="278"/>
    </location>
</feature>
<dbReference type="GO" id="GO:0016020">
    <property type="term" value="C:membrane"/>
    <property type="evidence" value="ECO:0007669"/>
    <property type="project" value="UniProtKB-SubCell"/>
</dbReference>
<protein>
    <submittedName>
        <fullName evidence="8">Putative membrane protein</fullName>
    </submittedName>
</protein>
<dbReference type="EMBL" id="AEEH01000016">
    <property type="protein sequence ID" value="EFM26107.1"/>
    <property type="molecule type" value="Genomic_DNA"/>
</dbReference>
<feature type="transmembrane region" description="Helical" evidence="6">
    <location>
        <begin position="102"/>
        <end position="120"/>
    </location>
</feature>
<keyword evidence="4 6" id="KW-1133">Transmembrane helix</keyword>
<organism evidence="8 9">
    <name type="scientific">Peptoniphilus duerdenii ATCC BAA-1640</name>
    <dbReference type="NCBI Taxonomy" id="862517"/>
    <lineage>
        <taxon>Bacteria</taxon>
        <taxon>Bacillati</taxon>
        <taxon>Bacillota</taxon>
        <taxon>Tissierellia</taxon>
        <taxon>Tissierellales</taxon>
        <taxon>Peptoniphilaceae</taxon>
        <taxon>Peptoniphilus</taxon>
    </lineage>
</organism>
<accession>E0NJC4</accession>
<feature type="transmembrane region" description="Helical" evidence="6">
    <location>
        <begin position="78"/>
        <end position="96"/>
    </location>
</feature>
<evidence type="ECO:0000256" key="6">
    <source>
        <dbReference type="SAM" id="Phobius"/>
    </source>
</evidence>
<name>E0NJC4_9FIRM</name>
<dbReference type="eggNOG" id="COG0697">
    <property type="taxonomic scope" value="Bacteria"/>
</dbReference>
<dbReference type="RefSeq" id="WP_008901099.1">
    <property type="nucleotide sequence ID" value="NZ_GL397071.1"/>
</dbReference>
<feature type="transmembrane region" description="Helical" evidence="6">
    <location>
        <begin position="127"/>
        <end position="144"/>
    </location>
</feature>
<reference evidence="8 9" key="1">
    <citation type="submission" date="2010-07" db="EMBL/GenBank/DDBJ databases">
        <authorList>
            <person name="Muzny D."/>
            <person name="Qin X."/>
            <person name="Deng J."/>
            <person name="Jiang H."/>
            <person name="Liu Y."/>
            <person name="Qu J."/>
            <person name="Song X.-Z."/>
            <person name="Zhang L."/>
            <person name="Thornton R."/>
            <person name="Coyle M."/>
            <person name="Francisco L."/>
            <person name="Jackson L."/>
            <person name="Javaid M."/>
            <person name="Korchina V."/>
            <person name="Kovar C."/>
            <person name="Mata R."/>
            <person name="Mathew T."/>
            <person name="Ngo R."/>
            <person name="Nguyen L."/>
            <person name="Nguyen N."/>
            <person name="Okwuonu G."/>
            <person name="Ongeri F."/>
            <person name="Pham C."/>
            <person name="Simmons D."/>
            <person name="Wilczek-Boney K."/>
            <person name="Hale W."/>
            <person name="Jakkamsetti A."/>
            <person name="Pham P."/>
            <person name="Ruth R."/>
            <person name="San Lucas F."/>
            <person name="Warren J."/>
            <person name="Zhang J."/>
            <person name="Zhao Z."/>
            <person name="Zhou C."/>
            <person name="Zhu D."/>
            <person name="Lee S."/>
            <person name="Bess C."/>
            <person name="Blankenburg K."/>
            <person name="Forbes L."/>
            <person name="Fu Q."/>
            <person name="Gubbala S."/>
            <person name="Hirani K."/>
            <person name="Jayaseelan J.C."/>
            <person name="Lara F."/>
            <person name="Munidasa M."/>
            <person name="Palculict T."/>
            <person name="Patil S."/>
            <person name="Pu L.-L."/>
            <person name="Saada N."/>
            <person name="Tang L."/>
            <person name="Weissenberger G."/>
            <person name="Zhu Y."/>
            <person name="Hemphill L."/>
            <person name="Shang Y."/>
            <person name="Youmans B."/>
            <person name="Ayvaz T."/>
            <person name="Ross M."/>
            <person name="Santibanez J."/>
            <person name="Aqrawi P."/>
            <person name="Gross S."/>
            <person name="Joshi V."/>
            <person name="Fowler G."/>
            <person name="Nazareth L."/>
            <person name="Reid J."/>
            <person name="Worley K."/>
            <person name="Petrosino J."/>
            <person name="Highlander S."/>
            <person name="Gibbs R."/>
        </authorList>
    </citation>
    <scope>NUCLEOTIDE SEQUENCE [LARGE SCALE GENOMIC DNA]</scope>
    <source>
        <strain evidence="8 9">ATCC BAA-1640</strain>
    </source>
</reference>
<dbReference type="PANTHER" id="PTHR22911">
    <property type="entry name" value="ACYL-MALONYL CONDENSING ENZYME-RELATED"/>
    <property type="match status" value="1"/>
</dbReference>
<evidence type="ECO:0000313" key="9">
    <source>
        <dbReference type="Proteomes" id="UP000003280"/>
    </source>
</evidence>
<feature type="transmembrane region" description="Helical" evidence="6">
    <location>
        <begin position="264"/>
        <end position="281"/>
    </location>
</feature>
<evidence type="ECO:0000256" key="2">
    <source>
        <dbReference type="ARBA" id="ARBA00007362"/>
    </source>
</evidence>
<dbReference type="PANTHER" id="PTHR22911:SF6">
    <property type="entry name" value="SOLUTE CARRIER FAMILY 35 MEMBER G1"/>
    <property type="match status" value="1"/>
</dbReference>
<dbReference type="Pfam" id="PF00892">
    <property type="entry name" value="EamA"/>
    <property type="match status" value="2"/>
</dbReference>
<dbReference type="STRING" id="862517.HMPREF9225_0263"/>
<dbReference type="InterPro" id="IPR037185">
    <property type="entry name" value="EmrE-like"/>
</dbReference>
<proteinExistence type="inferred from homology"/>
<keyword evidence="3 6" id="KW-0812">Transmembrane</keyword>
<evidence type="ECO:0000256" key="4">
    <source>
        <dbReference type="ARBA" id="ARBA00022989"/>
    </source>
</evidence>
<dbReference type="SUPFAM" id="SSF103481">
    <property type="entry name" value="Multidrug resistance efflux transporter EmrE"/>
    <property type="match status" value="2"/>
</dbReference>
<dbReference type="Proteomes" id="UP000003280">
    <property type="component" value="Unassembled WGS sequence"/>
</dbReference>